<protein>
    <submittedName>
        <fullName evidence="2">Uncharacterized protein</fullName>
    </submittedName>
</protein>
<name>A0A8I6X2I0_HORVV</name>
<evidence type="ECO:0000313" key="3">
    <source>
        <dbReference type="Proteomes" id="UP000011116"/>
    </source>
</evidence>
<reference evidence="2" key="2">
    <citation type="submission" date="2020-10" db="EMBL/GenBank/DDBJ databases">
        <authorList>
            <person name="Scholz U."/>
            <person name="Mascher M."/>
            <person name="Fiebig A."/>
        </authorList>
    </citation>
    <scope>NUCLEOTIDE SEQUENCE [LARGE SCALE GENOMIC DNA]</scope>
    <source>
        <strain evidence="2">cv. Morex</strain>
    </source>
</reference>
<dbReference type="EnsemblPlants" id="HORVU.MOREX.r3.3HG0228760.1">
    <property type="protein sequence ID" value="HORVU.MOREX.r3.3HG0228760.1"/>
    <property type="gene ID" value="HORVU.MOREX.r3.3HG0228760"/>
</dbReference>
<dbReference type="AlphaFoldDB" id="A0A8I6X2I0"/>
<reference evidence="3" key="1">
    <citation type="journal article" date="2012" name="Nature">
        <title>A physical, genetic and functional sequence assembly of the barley genome.</title>
        <authorList>
            <consortium name="The International Barley Genome Sequencing Consortium"/>
            <person name="Mayer K.F."/>
            <person name="Waugh R."/>
            <person name="Brown J.W."/>
            <person name="Schulman A."/>
            <person name="Langridge P."/>
            <person name="Platzer M."/>
            <person name="Fincher G.B."/>
            <person name="Muehlbauer G.J."/>
            <person name="Sato K."/>
            <person name="Close T.J."/>
            <person name="Wise R.P."/>
            <person name="Stein N."/>
        </authorList>
    </citation>
    <scope>NUCLEOTIDE SEQUENCE [LARGE SCALE GENOMIC DNA]</scope>
    <source>
        <strain evidence="3">cv. Morex</strain>
    </source>
</reference>
<dbReference type="Gramene" id="HORVU.MOREX.r3.3HG0228760.1">
    <property type="protein sequence ID" value="HORVU.MOREX.r3.3HG0228760.1"/>
    <property type="gene ID" value="HORVU.MOREX.r3.3HG0228760"/>
</dbReference>
<reference evidence="2" key="3">
    <citation type="submission" date="2022-01" db="UniProtKB">
        <authorList>
            <consortium name="EnsemblPlants"/>
        </authorList>
    </citation>
    <scope>IDENTIFICATION</scope>
    <source>
        <strain evidence="2">subsp. vulgare</strain>
    </source>
</reference>
<accession>A0A8I6X2I0</accession>
<proteinExistence type="predicted"/>
<dbReference type="Proteomes" id="UP000011116">
    <property type="component" value="Chromosome 3H"/>
</dbReference>
<keyword evidence="3" id="KW-1185">Reference proteome</keyword>
<feature type="compositionally biased region" description="Basic residues" evidence="1">
    <location>
        <begin position="123"/>
        <end position="134"/>
    </location>
</feature>
<feature type="compositionally biased region" description="Basic residues" evidence="1">
    <location>
        <begin position="1"/>
        <end position="11"/>
    </location>
</feature>
<sequence length="276" mass="29958">MAKGAGKKRRGAAAPKVEQAAPPRSEVTALGLPDAPAPPARADVSALQLPGAPPPRTQPEVDTTRRPHGVLAPSQATALQLPGAPPQPRQAEVAPRPLAIVPAPAHVPPQADVSVSAPELKKNNKKKYKKKSKKPTVPDVRRPSALLYRTFPGDRKKKDDRKKKKQPEPQPEPPVPVIVDGETVPAEIVKGYKRYCRIAESSSATTTVCHLCVFDLELHPNGIVRTSDMIAHCIKHKSAAVRCGRFGCAAKVPPGLDLRWHTHFCHDLPSDWWRIP</sequence>
<evidence type="ECO:0000313" key="2">
    <source>
        <dbReference type="EnsemblPlants" id="HORVU.MOREX.r3.3HG0228760.1"/>
    </source>
</evidence>
<organism evidence="2 3">
    <name type="scientific">Hordeum vulgare subsp. vulgare</name>
    <name type="common">Domesticated barley</name>
    <dbReference type="NCBI Taxonomy" id="112509"/>
    <lineage>
        <taxon>Eukaryota</taxon>
        <taxon>Viridiplantae</taxon>
        <taxon>Streptophyta</taxon>
        <taxon>Embryophyta</taxon>
        <taxon>Tracheophyta</taxon>
        <taxon>Spermatophyta</taxon>
        <taxon>Magnoliopsida</taxon>
        <taxon>Liliopsida</taxon>
        <taxon>Poales</taxon>
        <taxon>Poaceae</taxon>
        <taxon>BOP clade</taxon>
        <taxon>Pooideae</taxon>
        <taxon>Triticodae</taxon>
        <taxon>Triticeae</taxon>
        <taxon>Hordeinae</taxon>
        <taxon>Hordeum</taxon>
    </lineage>
</organism>
<evidence type="ECO:0000256" key="1">
    <source>
        <dbReference type="SAM" id="MobiDB-lite"/>
    </source>
</evidence>
<feature type="region of interest" description="Disordered" evidence="1">
    <location>
        <begin position="1"/>
        <end position="178"/>
    </location>
</feature>